<reference evidence="1 2" key="1">
    <citation type="submission" date="2020-01" db="EMBL/GenBank/DDBJ databases">
        <title>Draft genome sequence of Cand. Neptunochlamydia vexilliferae K9.</title>
        <authorList>
            <person name="Schulz F."/>
            <person name="Koestlbacher S."/>
            <person name="Wascher F."/>
            <person name="Pizzetti I."/>
            <person name="Horn M."/>
        </authorList>
    </citation>
    <scope>NUCLEOTIDE SEQUENCE [LARGE SCALE GENOMIC DNA]</scope>
    <source>
        <strain evidence="1 2">K9</strain>
    </source>
</reference>
<comment type="caution">
    <text evidence="1">The sequence shown here is derived from an EMBL/GenBank/DDBJ whole genome shotgun (WGS) entry which is preliminary data.</text>
</comment>
<name>A0ABS0B1W3_9BACT</name>
<gene>
    <name evidence="1" type="ORF">NEPTK9_001222</name>
</gene>
<evidence type="ECO:0000313" key="2">
    <source>
        <dbReference type="Proteomes" id="UP001194714"/>
    </source>
</evidence>
<proteinExistence type="predicted"/>
<keyword evidence="2" id="KW-1185">Reference proteome</keyword>
<protein>
    <recommendedName>
        <fullName evidence="3">PPM-type phosphatase domain-containing protein</fullName>
    </recommendedName>
</protein>
<sequence length="91" mass="10107">MGKGYRMVVADGLGHWDPKAIGAVALEVMKRALSMSLKEQVAKGQGSYQGFLKGLAVEYKNREGTTLLQLEVERGPKELTVTLENMEIRQR</sequence>
<evidence type="ECO:0000313" key="1">
    <source>
        <dbReference type="EMBL" id="MBF5059706.1"/>
    </source>
</evidence>
<evidence type="ECO:0008006" key="3">
    <source>
        <dbReference type="Google" id="ProtNLM"/>
    </source>
</evidence>
<dbReference type="Proteomes" id="UP001194714">
    <property type="component" value="Unassembled WGS sequence"/>
</dbReference>
<dbReference type="EMBL" id="JAAEJV010000036">
    <property type="protein sequence ID" value="MBF5059706.1"/>
    <property type="molecule type" value="Genomic_DNA"/>
</dbReference>
<accession>A0ABS0B1W3</accession>
<organism evidence="1 2">
    <name type="scientific">Candidatus Neptunichlamydia vexilliferae</name>
    <dbReference type="NCBI Taxonomy" id="1651774"/>
    <lineage>
        <taxon>Bacteria</taxon>
        <taxon>Pseudomonadati</taxon>
        <taxon>Chlamydiota</taxon>
        <taxon>Chlamydiia</taxon>
        <taxon>Parachlamydiales</taxon>
        <taxon>Simkaniaceae</taxon>
        <taxon>Candidatus Neptunichlamydia</taxon>
    </lineage>
</organism>
<dbReference type="RefSeq" id="WP_194848014.1">
    <property type="nucleotide sequence ID" value="NZ_JAAEJV010000036.1"/>
</dbReference>